<accession>R8VY36</accession>
<name>R8VY36_9FIRM</name>
<protein>
    <submittedName>
        <fullName evidence="1">Uncharacterized protein</fullName>
    </submittedName>
</protein>
<dbReference type="AlphaFoldDB" id="R8VY36"/>
<evidence type="ECO:0000313" key="1">
    <source>
        <dbReference type="EMBL" id="EOQ35837.1"/>
    </source>
</evidence>
<organism evidence="1 2">
    <name type="scientific">Butyricicoccus pullicaecorum 1.2</name>
    <dbReference type="NCBI Taxonomy" id="1203606"/>
    <lineage>
        <taxon>Bacteria</taxon>
        <taxon>Bacillati</taxon>
        <taxon>Bacillota</taxon>
        <taxon>Clostridia</taxon>
        <taxon>Eubacteriales</taxon>
        <taxon>Butyricicoccaceae</taxon>
        <taxon>Butyricicoccus</taxon>
    </lineage>
</organism>
<proteinExistence type="predicted"/>
<keyword evidence="2" id="KW-1185">Reference proteome</keyword>
<dbReference type="Proteomes" id="UP000013981">
    <property type="component" value="Unassembled WGS sequence"/>
</dbReference>
<evidence type="ECO:0000313" key="2">
    <source>
        <dbReference type="Proteomes" id="UP000013981"/>
    </source>
</evidence>
<dbReference type="HOGENOM" id="CLU_1507922_0_0_9"/>
<comment type="caution">
    <text evidence="1">The sequence shown here is derived from an EMBL/GenBank/DDBJ whole genome shotgun (WGS) entry which is preliminary data.</text>
</comment>
<reference evidence="1 2" key="1">
    <citation type="submission" date="2013-01" db="EMBL/GenBank/DDBJ databases">
        <title>The Genome Sequence of Butyricicoccus pullicaecorum 1.2.</title>
        <authorList>
            <consortium name="The Broad Institute Genome Sequencing Platform"/>
            <person name="Earl A."/>
            <person name="Ward D."/>
            <person name="Feldgarden M."/>
            <person name="Gevers D."/>
            <person name="Van Immerseel F."/>
            <person name="Eeckhaut V."/>
            <person name="Walker B."/>
            <person name="Young S.K."/>
            <person name="Zeng Q."/>
            <person name="Gargeya S."/>
            <person name="Fitzgerald M."/>
            <person name="Haas B."/>
            <person name="Abouelleil A."/>
            <person name="Alvarado L."/>
            <person name="Arachchi H.M."/>
            <person name="Berlin A.M."/>
            <person name="Chapman S.B."/>
            <person name="Dewar J."/>
            <person name="Goldberg J."/>
            <person name="Griggs A."/>
            <person name="Gujja S."/>
            <person name="Hansen M."/>
            <person name="Howarth C."/>
            <person name="Imamovic A."/>
            <person name="Larimer J."/>
            <person name="McCowan C."/>
            <person name="Murphy C."/>
            <person name="Neiman D."/>
            <person name="Pearson M."/>
            <person name="Priest M."/>
            <person name="Roberts A."/>
            <person name="Saif S."/>
            <person name="Shea T."/>
            <person name="Sisk P."/>
            <person name="Sykes S."/>
            <person name="Wortman J."/>
            <person name="Nusbaum C."/>
            <person name="Birren B."/>
        </authorList>
    </citation>
    <scope>NUCLEOTIDE SEQUENCE [LARGE SCALE GENOMIC DNA]</scope>
    <source>
        <strain evidence="1 2">1.2</strain>
    </source>
</reference>
<dbReference type="EMBL" id="AQOB01000010">
    <property type="protein sequence ID" value="EOQ35837.1"/>
    <property type="molecule type" value="Genomic_DNA"/>
</dbReference>
<gene>
    <name evidence="1" type="ORF">HMPREF1526_02415</name>
</gene>
<sequence>MMFGAYLRFFSPKLIRTKAVKGSSPDSFFIFTEENQLTKKRSSCPVSLFSWRRPATLRLDWACDVHRQSNGRRAQLRSGSHVQLQNDMVHVPFGMDTRYGQIGRSGWTKVFPRNMAVRALISPVDIPLSHIVRHVLPNDQIAHIFLLQIHSHHILQHAVEQLFVKPDKLSLLYLDVRS</sequence>